<dbReference type="AlphaFoldDB" id="A0A2A6E2V0"/>
<dbReference type="Proteomes" id="UP000243688">
    <property type="component" value="Unassembled WGS sequence"/>
</dbReference>
<evidence type="ECO:0000313" key="6">
    <source>
        <dbReference type="Proteomes" id="UP000243688"/>
    </source>
</evidence>
<dbReference type="InterPro" id="IPR006683">
    <property type="entry name" value="Thioestr_dom"/>
</dbReference>
<proteinExistence type="inferred from homology"/>
<feature type="region of interest" description="Disordered" evidence="3">
    <location>
        <begin position="99"/>
        <end position="119"/>
    </location>
</feature>
<reference evidence="5 6" key="1">
    <citation type="submission" date="2016-12" db="EMBL/GenBank/DDBJ databases">
        <title>Candidatus Reconcilibacillus cellulovorans genome.</title>
        <authorList>
            <person name="Kolinko S."/>
            <person name="Wu Y.-W."/>
            <person name="Tachea F."/>
            <person name="Denzel E."/>
            <person name="Hiras J."/>
            <person name="Baecker N."/>
            <person name="Chan L.J."/>
            <person name="Eichorst S.A."/>
            <person name="Frey D."/>
            <person name="Adams P.D."/>
            <person name="Pray T."/>
            <person name="Tanjore D."/>
            <person name="Petzold C.J."/>
            <person name="Gladden J.M."/>
            <person name="Simmons B.A."/>
            <person name="Singer S.W."/>
        </authorList>
    </citation>
    <scope>NUCLEOTIDE SEQUENCE [LARGE SCALE GENOMIC DNA]</scope>
    <source>
        <strain evidence="5">JTherm</strain>
    </source>
</reference>
<sequence>MSDWFVHALRVRYQETDRMGVVYHANVLNWFEIGRTEWIRSLGVSYRKLEEAGLYLPVVEAEVRFHRPALYDDIVEVRTRPTDLTPTGIAFAYEIRRRNGESDGQPNDSDDGLAAGPAEGADAGELLASGRTRHAWLNARWKPCRLDRQAPEVYAVLERVCPARRNG</sequence>
<name>A0A2A6E2V0_9BACL</name>
<dbReference type="SUPFAM" id="SSF54637">
    <property type="entry name" value="Thioesterase/thiol ester dehydrase-isomerase"/>
    <property type="match status" value="1"/>
</dbReference>
<evidence type="ECO:0000259" key="4">
    <source>
        <dbReference type="Pfam" id="PF03061"/>
    </source>
</evidence>
<dbReference type="GO" id="GO:0047617">
    <property type="term" value="F:fatty acyl-CoA hydrolase activity"/>
    <property type="evidence" value="ECO:0007669"/>
    <property type="project" value="TreeGrafter"/>
</dbReference>
<dbReference type="InterPro" id="IPR006684">
    <property type="entry name" value="YbgC/YbaW"/>
</dbReference>
<dbReference type="Gene3D" id="3.10.129.10">
    <property type="entry name" value="Hotdog Thioesterase"/>
    <property type="match status" value="1"/>
</dbReference>
<dbReference type="CDD" id="cd00586">
    <property type="entry name" value="4HBT"/>
    <property type="match status" value="1"/>
</dbReference>
<accession>A0A2A6E2V0</accession>
<dbReference type="Pfam" id="PF03061">
    <property type="entry name" value="4HBT"/>
    <property type="match status" value="1"/>
</dbReference>
<dbReference type="NCBIfam" id="TIGR00051">
    <property type="entry name" value="YbgC/FadM family acyl-CoA thioesterase"/>
    <property type="match status" value="1"/>
</dbReference>
<dbReference type="InterPro" id="IPR050563">
    <property type="entry name" value="4-hydroxybenzoyl-CoA_TE"/>
</dbReference>
<comment type="caution">
    <text evidence="5">The sequence shown here is derived from an EMBL/GenBank/DDBJ whole genome shotgun (WGS) entry which is preliminary data.</text>
</comment>
<comment type="similarity">
    <text evidence="1">Belongs to the 4-hydroxybenzoyl-CoA thioesterase family.</text>
</comment>
<evidence type="ECO:0000256" key="3">
    <source>
        <dbReference type="SAM" id="MobiDB-lite"/>
    </source>
</evidence>
<dbReference type="InterPro" id="IPR029069">
    <property type="entry name" value="HotDog_dom_sf"/>
</dbReference>
<gene>
    <name evidence="5" type="ORF">BLM47_01570</name>
</gene>
<feature type="domain" description="Thioesterase" evidence="4">
    <location>
        <begin position="19"/>
        <end position="101"/>
    </location>
</feature>
<evidence type="ECO:0000256" key="2">
    <source>
        <dbReference type="ARBA" id="ARBA00022801"/>
    </source>
</evidence>
<evidence type="ECO:0000313" key="5">
    <source>
        <dbReference type="EMBL" id="PDO11460.1"/>
    </source>
</evidence>
<organism evidence="5 6">
    <name type="scientific">Candidatus Reconcilbacillus cellulovorans</name>
    <dbReference type="NCBI Taxonomy" id="1906605"/>
    <lineage>
        <taxon>Bacteria</taxon>
        <taxon>Bacillati</taxon>
        <taxon>Bacillota</taxon>
        <taxon>Bacilli</taxon>
        <taxon>Bacillales</taxon>
        <taxon>Paenibacillaceae</taxon>
        <taxon>Candidatus Reconcilbacillus</taxon>
    </lineage>
</organism>
<protein>
    <recommendedName>
        <fullName evidence="4">Thioesterase domain-containing protein</fullName>
    </recommendedName>
</protein>
<dbReference type="EMBL" id="MOXJ01000002">
    <property type="protein sequence ID" value="PDO11460.1"/>
    <property type="molecule type" value="Genomic_DNA"/>
</dbReference>
<keyword evidence="2" id="KW-0378">Hydrolase</keyword>
<dbReference type="PANTHER" id="PTHR31793:SF27">
    <property type="entry name" value="NOVEL THIOESTERASE SUPERFAMILY DOMAIN AND SAPOSIN A-TYPE DOMAIN CONTAINING PROTEIN (0610012H03RIK)"/>
    <property type="match status" value="1"/>
</dbReference>
<dbReference type="PIRSF" id="PIRSF003230">
    <property type="entry name" value="YbgC"/>
    <property type="match status" value="1"/>
</dbReference>
<dbReference type="PANTHER" id="PTHR31793">
    <property type="entry name" value="4-HYDROXYBENZOYL-COA THIOESTERASE FAMILY MEMBER"/>
    <property type="match status" value="1"/>
</dbReference>
<evidence type="ECO:0000256" key="1">
    <source>
        <dbReference type="ARBA" id="ARBA00005953"/>
    </source>
</evidence>